<keyword evidence="2" id="KW-1185">Reference proteome</keyword>
<comment type="caution">
    <text evidence="1">The sequence shown here is derived from an EMBL/GenBank/DDBJ whole genome shotgun (WGS) entry which is preliminary data.</text>
</comment>
<dbReference type="Proteomes" id="UP000657918">
    <property type="component" value="Unassembled WGS sequence"/>
</dbReference>
<gene>
    <name evidence="1" type="ORF">SADUNF_Sadunf06G0006600</name>
</gene>
<evidence type="ECO:0000313" key="1">
    <source>
        <dbReference type="EMBL" id="KAF9679357.1"/>
    </source>
</evidence>
<protein>
    <submittedName>
        <fullName evidence="1">Uncharacterized protein</fullName>
    </submittedName>
</protein>
<reference evidence="1 2" key="1">
    <citation type="submission" date="2020-10" db="EMBL/GenBank/DDBJ databases">
        <title>Plant Genome Project.</title>
        <authorList>
            <person name="Zhang R.-G."/>
        </authorList>
    </citation>
    <scope>NUCLEOTIDE SEQUENCE [LARGE SCALE GENOMIC DNA]</scope>
    <source>
        <strain evidence="1">FAFU-HL-1</strain>
        <tissue evidence="1">Leaf</tissue>
    </source>
</reference>
<name>A0A835MUH4_9ROSI</name>
<dbReference type="EMBL" id="JADGMS010000006">
    <property type="protein sequence ID" value="KAF9679357.1"/>
    <property type="molecule type" value="Genomic_DNA"/>
</dbReference>
<organism evidence="1 2">
    <name type="scientific">Salix dunnii</name>
    <dbReference type="NCBI Taxonomy" id="1413687"/>
    <lineage>
        <taxon>Eukaryota</taxon>
        <taxon>Viridiplantae</taxon>
        <taxon>Streptophyta</taxon>
        <taxon>Embryophyta</taxon>
        <taxon>Tracheophyta</taxon>
        <taxon>Spermatophyta</taxon>
        <taxon>Magnoliopsida</taxon>
        <taxon>eudicotyledons</taxon>
        <taxon>Gunneridae</taxon>
        <taxon>Pentapetalae</taxon>
        <taxon>rosids</taxon>
        <taxon>fabids</taxon>
        <taxon>Malpighiales</taxon>
        <taxon>Salicaceae</taxon>
        <taxon>Saliceae</taxon>
        <taxon>Salix</taxon>
    </lineage>
</organism>
<evidence type="ECO:0000313" key="2">
    <source>
        <dbReference type="Proteomes" id="UP000657918"/>
    </source>
</evidence>
<dbReference type="AlphaFoldDB" id="A0A835MUH4"/>
<sequence>MYLYIAEFRSRTLEPFWWVLATVNEDLKSNGYKKIDVEKLSLDSGAEAQSSVQVYQTLKNWAALILGTAADTNVDEST</sequence>
<proteinExistence type="predicted"/>
<accession>A0A835MUH4</accession>